<sequence>MRKQSKFTFFHTCGQLQSGRMSEGLRLVTPTINGDGKAELSGPVINFSYLLLLMQTLFSFSTSLKKGF</sequence>
<dbReference type="AlphaFoldDB" id="A0A7E4UPV2"/>
<proteinExistence type="predicted"/>
<dbReference type="Proteomes" id="UP000492821">
    <property type="component" value="Unassembled WGS sequence"/>
</dbReference>
<reference evidence="2" key="2">
    <citation type="submission" date="2020-10" db="UniProtKB">
        <authorList>
            <consortium name="WormBaseParasite"/>
        </authorList>
    </citation>
    <scope>IDENTIFICATION</scope>
</reference>
<protein>
    <submittedName>
        <fullName evidence="2">Uncharacterized protein</fullName>
    </submittedName>
</protein>
<name>A0A7E4UPV2_PANRE</name>
<evidence type="ECO:0000313" key="1">
    <source>
        <dbReference type="Proteomes" id="UP000492821"/>
    </source>
</evidence>
<evidence type="ECO:0000313" key="2">
    <source>
        <dbReference type="WBParaSite" id="Pan_g11384.t1"/>
    </source>
</evidence>
<organism evidence="1 2">
    <name type="scientific">Panagrellus redivivus</name>
    <name type="common">Microworm</name>
    <dbReference type="NCBI Taxonomy" id="6233"/>
    <lineage>
        <taxon>Eukaryota</taxon>
        <taxon>Metazoa</taxon>
        <taxon>Ecdysozoa</taxon>
        <taxon>Nematoda</taxon>
        <taxon>Chromadorea</taxon>
        <taxon>Rhabditida</taxon>
        <taxon>Tylenchina</taxon>
        <taxon>Panagrolaimomorpha</taxon>
        <taxon>Panagrolaimoidea</taxon>
        <taxon>Panagrolaimidae</taxon>
        <taxon>Panagrellus</taxon>
    </lineage>
</organism>
<dbReference type="WBParaSite" id="Pan_g11384.t1">
    <property type="protein sequence ID" value="Pan_g11384.t1"/>
    <property type="gene ID" value="Pan_g11384"/>
</dbReference>
<keyword evidence="1" id="KW-1185">Reference proteome</keyword>
<accession>A0A7E4UPV2</accession>
<reference evidence="1" key="1">
    <citation type="journal article" date="2013" name="Genetics">
        <title>The draft genome and transcriptome of Panagrellus redivivus are shaped by the harsh demands of a free-living lifestyle.</title>
        <authorList>
            <person name="Srinivasan J."/>
            <person name="Dillman A.R."/>
            <person name="Macchietto M.G."/>
            <person name="Heikkinen L."/>
            <person name="Lakso M."/>
            <person name="Fracchia K.M."/>
            <person name="Antoshechkin I."/>
            <person name="Mortazavi A."/>
            <person name="Wong G."/>
            <person name="Sternberg P.W."/>
        </authorList>
    </citation>
    <scope>NUCLEOTIDE SEQUENCE [LARGE SCALE GENOMIC DNA]</scope>
    <source>
        <strain evidence="1">MT8872</strain>
    </source>
</reference>